<dbReference type="GO" id="GO:0140664">
    <property type="term" value="F:ATP-dependent DNA damage sensor activity"/>
    <property type="evidence" value="ECO:0007669"/>
    <property type="project" value="InterPro"/>
</dbReference>
<dbReference type="InterPro" id="IPR017261">
    <property type="entry name" value="DNA_mismatch_repair_MutS/MSH"/>
</dbReference>
<keyword evidence="1" id="KW-0547">Nucleotide-binding</keyword>
<dbReference type="PANTHER" id="PTHR11361">
    <property type="entry name" value="DNA MISMATCH REPAIR PROTEIN MUTS FAMILY MEMBER"/>
    <property type="match status" value="1"/>
</dbReference>
<dbReference type="Gene3D" id="1.10.1420.10">
    <property type="match status" value="1"/>
</dbReference>
<dbReference type="GO" id="GO:0005524">
    <property type="term" value="F:ATP binding"/>
    <property type="evidence" value="ECO:0007669"/>
    <property type="project" value="UniProtKB-KW"/>
</dbReference>
<dbReference type="InterPro" id="IPR016151">
    <property type="entry name" value="DNA_mismatch_repair_MutS_N"/>
</dbReference>
<dbReference type="InterPro" id="IPR007695">
    <property type="entry name" value="DNA_mismatch_repair_MutS-lik_N"/>
</dbReference>
<gene>
    <name evidence="6" type="ORF">TPC1_12178</name>
</gene>
<dbReference type="GO" id="GO:0030983">
    <property type="term" value="F:mismatched DNA binding"/>
    <property type="evidence" value="ECO:0007669"/>
    <property type="project" value="InterPro"/>
</dbReference>
<dbReference type="Gene3D" id="3.40.1170.10">
    <property type="entry name" value="DNA repair protein MutS, domain I"/>
    <property type="match status" value="1"/>
</dbReference>
<feature type="non-terminal residue" evidence="6">
    <location>
        <position position="1"/>
    </location>
</feature>
<dbReference type="SMART" id="SM00534">
    <property type="entry name" value="MUTSac"/>
    <property type="match status" value="1"/>
</dbReference>
<name>A0A146KDZ4_9EUKA</name>
<dbReference type="PANTHER" id="PTHR11361:SF34">
    <property type="entry name" value="DNA MISMATCH REPAIR PROTEIN MSH1, MITOCHONDRIAL"/>
    <property type="match status" value="1"/>
</dbReference>
<feature type="domain" description="DNA mismatch repair proteins mutS family" evidence="5">
    <location>
        <begin position="478"/>
        <end position="661"/>
    </location>
</feature>
<evidence type="ECO:0000313" key="6">
    <source>
        <dbReference type="EMBL" id="JAP94972.1"/>
    </source>
</evidence>
<dbReference type="EMBL" id="GDID01001634">
    <property type="protein sequence ID" value="JAP94972.1"/>
    <property type="molecule type" value="Transcribed_RNA"/>
</dbReference>
<dbReference type="SUPFAM" id="SSF52540">
    <property type="entry name" value="P-loop containing nucleoside triphosphate hydrolases"/>
    <property type="match status" value="1"/>
</dbReference>
<dbReference type="InterPro" id="IPR045076">
    <property type="entry name" value="MutS"/>
</dbReference>
<dbReference type="Gene3D" id="3.40.50.300">
    <property type="entry name" value="P-loop containing nucleotide triphosphate hydrolases"/>
    <property type="match status" value="1"/>
</dbReference>
<sequence>SFVAGIPKNSYEFYVKKCLYLNKRVCLCDQQEEQDPEFKVQKRLIKQIISAGTCSREEFISDRFGLVYCNDQQFYYFNPIDQQIAQFTLDVRQMQQKLIQLNPAEIIVSSSELQRQLQPVTEVLIQLYQTDDFRSFSQPHRLKAFDQIYQFENQFLQDYLNYVNQSSKLYVQPRAQPKNPLPFTTIQTLNLQQIIKFLQQFCQTRFGKRYLHQLVLNPYSDQTQIEKMHTQVDKNSNLNLSKIFDLQLFSFKPAQNVKILKSMEQIGNIFQDSNLLAQIKHELAVFSDVEKLCLNAQLESQLSFIKESLREKQKQALQSLNLQPVKSETFDKSLTANAAKTCLGFTDEFIVVGKQIVSEAQLQQIKKKLKYADCTACCYKFEIPEEIQVLKQRISEFQENQVQTRVQNVFQLIKDNAEEMKQIYDQLAVIDVAQAFNKLKSKFKTSWCRPEFGSAFSIKEAQYLTQIGKFTPISFANSQISILTGPNMSGKSTLLRTLSISIILAQIGCFVPAVELKMPIFDNILTRIGGYDFGNSTFQTEMMDIGQILSLATKKSFVIIDEIGRGTEQIASDALGQAITKHLQRIRAIGVISTHSQQLCHVAAAMGLKVYEMEVFQSMKKIIFKYACREIEGQQQSLGCEVAELAGISPEIIEKAKVYRQKMNESIQAECAGVIEAILND</sequence>
<evidence type="ECO:0000259" key="5">
    <source>
        <dbReference type="SMART" id="SM00534"/>
    </source>
</evidence>
<dbReference type="InterPro" id="IPR036187">
    <property type="entry name" value="DNA_mismatch_repair_MutS_sf"/>
</dbReference>
<evidence type="ECO:0000256" key="3">
    <source>
        <dbReference type="ARBA" id="ARBA00022840"/>
    </source>
</evidence>
<protein>
    <submittedName>
        <fullName evidence="6">Mismatch repair protein</fullName>
    </submittedName>
</protein>
<keyword evidence="3" id="KW-0067">ATP-binding</keyword>
<accession>A0A146KDZ4</accession>
<evidence type="ECO:0000256" key="1">
    <source>
        <dbReference type="ARBA" id="ARBA00022741"/>
    </source>
</evidence>
<keyword evidence="2" id="KW-0227">DNA damage</keyword>
<dbReference type="SUPFAM" id="SSF48334">
    <property type="entry name" value="DNA repair protein MutS, domain III"/>
    <property type="match status" value="1"/>
</dbReference>
<dbReference type="Pfam" id="PF00488">
    <property type="entry name" value="MutS_V"/>
    <property type="match status" value="1"/>
</dbReference>
<dbReference type="PIRSF" id="PIRSF037677">
    <property type="entry name" value="DNA_mis_repair_Msh6"/>
    <property type="match status" value="1"/>
</dbReference>
<evidence type="ECO:0000256" key="2">
    <source>
        <dbReference type="ARBA" id="ARBA00022763"/>
    </source>
</evidence>
<dbReference type="GO" id="GO:0006298">
    <property type="term" value="P:mismatch repair"/>
    <property type="evidence" value="ECO:0007669"/>
    <property type="project" value="InterPro"/>
</dbReference>
<dbReference type="InterPro" id="IPR027417">
    <property type="entry name" value="P-loop_NTPase"/>
</dbReference>
<dbReference type="Pfam" id="PF01624">
    <property type="entry name" value="MutS_I"/>
    <property type="match status" value="1"/>
</dbReference>
<dbReference type="AlphaFoldDB" id="A0A146KDZ4"/>
<dbReference type="SUPFAM" id="SSF55271">
    <property type="entry name" value="DNA repair protein MutS, domain I"/>
    <property type="match status" value="1"/>
</dbReference>
<feature type="non-terminal residue" evidence="6">
    <location>
        <position position="681"/>
    </location>
</feature>
<reference evidence="6" key="1">
    <citation type="submission" date="2015-07" db="EMBL/GenBank/DDBJ databases">
        <title>Adaptation to a free-living lifestyle via gene acquisitions in the diplomonad Trepomonas sp. PC1.</title>
        <authorList>
            <person name="Xu F."/>
            <person name="Jerlstrom-Hultqvist J."/>
            <person name="Kolisko M."/>
            <person name="Simpson A.G.B."/>
            <person name="Roger A.J."/>
            <person name="Svard S.G."/>
            <person name="Andersson J.O."/>
        </authorList>
    </citation>
    <scope>NUCLEOTIDE SEQUENCE</scope>
    <source>
        <strain evidence="6">PC1</strain>
    </source>
</reference>
<keyword evidence="4" id="KW-0238">DNA-binding</keyword>
<proteinExistence type="predicted"/>
<evidence type="ECO:0000256" key="4">
    <source>
        <dbReference type="ARBA" id="ARBA00023125"/>
    </source>
</evidence>
<dbReference type="InterPro" id="IPR000432">
    <property type="entry name" value="DNA_mismatch_repair_MutS_C"/>
</dbReference>
<organism evidence="6">
    <name type="scientific">Trepomonas sp. PC1</name>
    <dbReference type="NCBI Taxonomy" id="1076344"/>
    <lineage>
        <taxon>Eukaryota</taxon>
        <taxon>Metamonada</taxon>
        <taxon>Diplomonadida</taxon>
        <taxon>Hexamitidae</taxon>
        <taxon>Hexamitinae</taxon>
        <taxon>Trepomonas</taxon>
    </lineage>
</organism>